<dbReference type="InterPro" id="IPR008557">
    <property type="entry name" value="PhoX"/>
</dbReference>
<dbReference type="Gene3D" id="3.20.20.190">
    <property type="entry name" value="Phosphatidylinositol (PI) phosphodiesterase"/>
    <property type="match status" value="1"/>
</dbReference>
<dbReference type="InterPro" id="IPR030395">
    <property type="entry name" value="GP_PDE_dom"/>
</dbReference>
<dbReference type="GO" id="GO:0005509">
    <property type="term" value="F:calcium ion binding"/>
    <property type="evidence" value="ECO:0007669"/>
    <property type="project" value="InterPro"/>
</dbReference>
<dbReference type="Proteomes" id="UP000001191">
    <property type="component" value="Chromosome"/>
</dbReference>
<protein>
    <submittedName>
        <fullName evidence="3">Glycerophosphoryl diester phosphodiesterase</fullName>
        <ecNumber evidence="3">3.1.4.46</ecNumber>
    </submittedName>
</protein>
<dbReference type="Pfam" id="PF03009">
    <property type="entry name" value="GDPD"/>
    <property type="match status" value="1"/>
</dbReference>
<dbReference type="InterPro" id="IPR001343">
    <property type="entry name" value="Hemolysn_Ca-bd"/>
</dbReference>
<dbReference type="PROSITE" id="PS51704">
    <property type="entry name" value="GP_PDE"/>
    <property type="match status" value="1"/>
</dbReference>
<reference evidence="4" key="1">
    <citation type="submission" date="2008-04" db="EMBL/GenBank/DDBJ databases">
        <title>Complete sequence of chromosome of Nostoc punctiforme ATCC 29133.</title>
        <authorList>
            <consortium name="US DOE Joint Genome Institute"/>
            <person name="Copeland A."/>
            <person name="Lucas S."/>
            <person name="Lapidus A."/>
            <person name="Glavina del Rio T."/>
            <person name="Dalin E."/>
            <person name="Tice H."/>
            <person name="Pitluck S."/>
            <person name="Chain P."/>
            <person name="Malfatti S."/>
            <person name="Shin M."/>
            <person name="Vergez L."/>
            <person name="Schmutz J."/>
            <person name="Larimer F."/>
            <person name="Land M."/>
            <person name="Hauser L."/>
            <person name="Kyrpides N."/>
            <person name="Kim E."/>
            <person name="Meeks J.C."/>
            <person name="Elhai J."/>
            <person name="Campbell E.L."/>
            <person name="Thiel T."/>
            <person name="Longmire J."/>
            <person name="Potts M."/>
            <person name="Atlas R."/>
        </authorList>
    </citation>
    <scope>NUCLEOTIDE SEQUENCE [LARGE SCALE GENOMIC DNA]</scope>
    <source>
        <strain evidence="4">ATCC 29133 / PCC 73102</strain>
    </source>
</reference>
<dbReference type="SUPFAM" id="SSF51695">
    <property type="entry name" value="PLC-like phosphodiesterases"/>
    <property type="match status" value="1"/>
</dbReference>
<keyword evidence="3" id="KW-0378">Hydrolase</keyword>
<dbReference type="GO" id="GO:0006629">
    <property type="term" value="P:lipid metabolic process"/>
    <property type="evidence" value="ECO:0007669"/>
    <property type="project" value="InterPro"/>
</dbReference>
<gene>
    <name evidence="3" type="ordered locus">Npun_R6593</name>
</gene>
<feature type="region of interest" description="Disordered" evidence="1">
    <location>
        <begin position="1846"/>
        <end position="1888"/>
    </location>
</feature>
<dbReference type="InterPro" id="IPR027372">
    <property type="entry name" value="Phytase-like_dom"/>
</dbReference>
<evidence type="ECO:0000259" key="2">
    <source>
        <dbReference type="PROSITE" id="PS51704"/>
    </source>
</evidence>
<name>B2J0G1_NOSP7</name>
<dbReference type="PANTHER" id="PTHR37957:SF1">
    <property type="entry name" value="PHYTASE-LIKE DOMAIN-CONTAINING PROTEIN"/>
    <property type="match status" value="1"/>
</dbReference>
<dbReference type="EMBL" id="CP001037">
    <property type="protein sequence ID" value="ACC84851.1"/>
    <property type="molecule type" value="Genomic_DNA"/>
</dbReference>
<dbReference type="STRING" id="63737.Npun_R6593"/>
<keyword evidence="4" id="KW-1185">Reference proteome</keyword>
<dbReference type="Pfam" id="PF00353">
    <property type="entry name" value="HemolysinCabind"/>
    <property type="match status" value="3"/>
</dbReference>
<dbReference type="Pfam" id="PF13449">
    <property type="entry name" value="Phytase-like"/>
    <property type="match status" value="2"/>
</dbReference>
<dbReference type="RefSeq" id="WP_012412787.1">
    <property type="nucleotide sequence ID" value="NC_010628.1"/>
</dbReference>
<feature type="domain" description="GP-PDE" evidence="2">
    <location>
        <begin position="1213"/>
        <end position="1585"/>
    </location>
</feature>
<proteinExistence type="predicted"/>
<evidence type="ECO:0000313" key="4">
    <source>
        <dbReference type="Proteomes" id="UP000001191"/>
    </source>
</evidence>
<evidence type="ECO:0000256" key="1">
    <source>
        <dbReference type="SAM" id="MobiDB-lite"/>
    </source>
</evidence>
<feature type="compositionally biased region" description="Polar residues" evidence="1">
    <location>
        <begin position="1862"/>
        <end position="1871"/>
    </location>
</feature>
<dbReference type="eggNOG" id="COG2931">
    <property type="taxonomic scope" value="Bacteria"/>
</dbReference>
<dbReference type="CDD" id="cd08602">
    <property type="entry name" value="GDPD_ScGlpQ1_like"/>
    <property type="match status" value="1"/>
</dbReference>
<dbReference type="Gene3D" id="2.160.20.160">
    <property type="match status" value="1"/>
</dbReference>
<dbReference type="eggNOG" id="COG4222">
    <property type="taxonomic scope" value="Bacteria"/>
</dbReference>
<dbReference type="eggNOG" id="COG3211">
    <property type="taxonomic scope" value="Bacteria"/>
</dbReference>
<dbReference type="KEGG" id="npu:Npun_R6593"/>
<accession>B2J0G1</accession>
<evidence type="ECO:0000313" key="3">
    <source>
        <dbReference type="EMBL" id="ACC84851.1"/>
    </source>
</evidence>
<dbReference type="PANTHER" id="PTHR37957">
    <property type="entry name" value="BLR7070 PROTEIN"/>
    <property type="match status" value="1"/>
</dbReference>
<dbReference type="InterPro" id="IPR011049">
    <property type="entry name" value="Serralysin-like_metalloprot_C"/>
</dbReference>
<dbReference type="GO" id="GO:0008889">
    <property type="term" value="F:glycerophosphodiester phosphodiesterase activity"/>
    <property type="evidence" value="ECO:0007669"/>
    <property type="project" value="UniProtKB-EC"/>
</dbReference>
<dbReference type="EnsemblBacteria" id="ACC84851">
    <property type="protein sequence ID" value="ACC84851"/>
    <property type="gene ID" value="Npun_R6593"/>
</dbReference>
<sequence length="2068" mass="221495">MAIENGRTTASAYVDTVNNSDNRIIVPLLTVGDEVPLLTSTFDIDEAPQVDATEKYAFTGIPDGTGATQVTIAGKTYNYVWLNHELGGSVTTDISSTFPGEKITGARVSLFVFDENWKVIGGKNLIDTIVDSTGTYTLNTQTGLYTNASGATISPFDRFCSSYLAQSGFVDASGTEVPVYFAPEEGGDTSRGWAVTPDGTAQALDGLGRYRKENVVAASQYRAENSDQTVLFVSEDNDDGELYLWVGQQTADDPNGFNNGDLYVLKVNGAEFEGQVSEGTQKAATWTKVDKSIIFNADGTPKVDGSDLTAFVNSANNSTSFQRIEDFAEDQNNPGTFYFVTTGTKNKQGQGTAAGATDNPAEAEDPYGRLYRFKLNTSDPTAGISDFELLLTGGPGKGVSYDNITVDKSGKILLQEDQTSYGGDVMAAENREASVWSFDPTTKAIARVFALNEDAAGTVYNDPNAKGQWESSGIIEIPSESLPGSGAYLFDVQAHTVKNNVAGAPDQNILNGNHAEGGQLLAAIPQIAQKPVQDGRTTDPAYVKALDGSNYRLNQLLTVGDEIPLLQGEFGSFVPSGTEKYAFTGIPDGLGIYETDDAYYVFVNHELSDTTKTDFSSTISGQITGGRISLLQFDKNWKLVGGKDLIENAVDSKGNELGKITVTSDAVTQTGINFGRFCSAYLATYGFEGGPIFFTADEQNSDSLGWSVTTDGTAQSIDGLGRFSKENVLAASQYRATNSGKTVLLSTEDNGDGELYMFVGNQTAEDPNGLKDGDLYVLKVTGYDNETLAEGTKVKATWTKVDRSAVYDTKGTEDRGDDQLLNAGKPLSDWVNGSDNGVLRSTNFRRLEDITEDPNNPGTFYFVTTGTEDQLANGTFENPYGKAYRFSLNASDPTAEISNFELVLTGGPNTGVSYDNVTVDKNGKLLLQEDTAGLGGEIIDAQQRNDRVWSYDIATDTIKPLFEVDQNAQGTAFNSGLGSWESSGIIEAASNPQLGRSSYLFDVQASGVLNDVDLNQLNVLNGEHSRGGQLLIATPVPQVELVGFASLPADTFSDGPVSGADISANGRTGPFPGQPIQGFSGVQFANSDSLYFLSDNGYGSKDNSEDFLLRINRLDPNFKGTENGDGSVKVLDYIQLSDPNNKVPFQIVNEGTTGRLLTGADFDVESFVFDKDGTIWVGEEFGPYLLHFDASGKLLEAPIATPDRFKTLDGEAPKVIGHRGASGYRPEHTLESYKQAIARGADFIEPDLVVTKDGVLIARHEPALAVLNADGTVNFSNTTTDVYKHPEFADRKKTVSLDGNTITGWFAEDFTLAEIKTLRAEERLPFRDQSFDGLFEIPTLTEIIDLVKQVEADTGKKIGIYPETKHPTYSADEATYVGTTDKINRNISQLLIDTLKANNFTDPSRIFIQSFEVSNLKELHDVIMPAAGVDIPLVQLLDASDIDINGKIIESQPYDLKVSGDTRTYGDLRTPEGLAEVATYADGIGPWKRMIVSVKGTDANGDGKADDVNGDGAVNDADKTTLPPSTLIQDAHNAGLQVHPYTFRAEDQYLAADYKGKLELEIQQFYQLGVDALFSDFPDIADEVRDQLRDDPQYNVVRSPQNPDVLSGDAFANLGGSKGFEGGAINASKTKLYMLLEGTVQGDTPGALRINEFDLASHKYTDKKLYYRLDNPANAIGDLAVINDNEYLVIERDNGQGASAKFKRIYKIDLSKADSNGYVAKEEVADLLNIQDPNDLNGDGKTTFDFPFVTIENVLVVDKNTILVANDNNYPFSTGRPGNDPQNPVIDNNEILLLKLEKPLNLAPGLGQPQTEEINFGSTTSDDITVQPNQTLFTGDGADFVEGTKGNTIQTGNGEDTVLAGSDSSVSTGDGNDQIFIGQNGPAQNTSADGGNGNDVITVVEASGSNNLLGGTGDDSLTVIEGSRQSLFGGSGNDTLRSGGSNNRLYGGSGDDKLFSNFNDSLSGGDGDDVLFAGQQGGNRLTGGTGADQFWIANANLPTSKNIVTDFVVGIDKIGLGGIGVTQFSALTLLQQGSDTLVKAGNTELASLVGVTSTSLTANDFVFSASVI</sequence>
<reference evidence="3 4" key="2">
    <citation type="journal article" date="2013" name="Plant Physiol.">
        <title>A Nostoc punctiforme Sugar Transporter Necessary to Establish a Cyanobacterium-Plant Symbiosis.</title>
        <authorList>
            <person name="Ekman M."/>
            <person name="Picossi S."/>
            <person name="Campbell E.L."/>
            <person name="Meeks J.C."/>
            <person name="Flores E."/>
        </authorList>
    </citation>
    <scope>NUCLEOTIDE SEQUENCE [LARGE SCALE GENOMIC DNA]</scope>
    <source>
        <strain evidence="4">ATCC 29133 / PCC 73102</strain>
    </source>
</reference>
<dbReference type="SUPFAM" id="SSF51120">
    <property type="entry name" value="beta-Roll"/>
    <property type="match status" value="1"/>
</dbReference>
<organism evidence="3 4">
    <name type="scientific">Nostoc punctiforme (strain ATCC 29133 / PCC 73102)</name>
    <dbReference type="NCBI Taxonomy" id="63737"/>
    <lineage>
        <taxon>Bacteria</taxon>
        <taxon>Bacillati</taxon>
        <taxon>Cyanobacteriota</taxon>
        <taxon>Cyanophyceae</taxon>
        <taxon>Nostocales</taxon>
        <taxon>Nostocaceae</taxon>
        <taxon>Nostoc</taxon>
    </lineage>
</organism>
<dbReference type="InterPro" id="IPR017946">
    <property type="entry name" value="PLC-like_Pdiesterase_TIM-brl"/>
</dbReference>
<dbReference type="HOGENOM" id="CLU_001601_1_0_3"/>
<dbReference type="EC" id="3.1.4.46" evidence="3"/>
<dbReference type="Pfam" id="PF05787">
    <property type="entry name" value="PhoX"/>
    <property type="match status" value="2"/>
</dbReference>
<dbReference type="PRINTS" id="PR00313">
    <property type="entry name" value="CABNDNGRPT"/>
</dbReference>